<dbReference type="Pfam" id="PF13359">
    <property type="entry name" value="DDE_Tnp_4"/>
    <property type="match status" value="1"/>
</dbReference>
<keyword evidence="5" id="KW-1185">Reference proteome</keyword>
<feature type="domain" description="DDE Tnp4" evidence="3">
    <location>
        <begin position="6"/>
        <end position="147"/>
    </location>
</feature>
<protein>
    <recommendedName>
        <fullName evidence="3">DDE Tnp4 domain-containing protein</fullName>
    </recommendedName>
</protein>
<evidence type="ECO:0000313" key="5">
    <source>
        <dbReference type="Proteomes" id="UP001152795"/>
    </source>
</evidence>
<dbReference type="GO" id="GO:0046872">
    <property type="term" value="F:metal ion binding"/>
    <property type="evidence" value="ECO:0007669"/>
    <property type="project" value="UniProtKB-KW"/>
</dbReference>
<dbReference type="Proteomes" id="UP001152795">
    <property type="component" value="Unassembled WGS sequence"/>
</dbReference>
<comment type="cofactor">
    <cofactor evidence="1">
        <name>a divalent metal cation</name>
        <dbReference type="ChEBI" id="CHEBI:60240"/>
    </cofactor>
</comment>
<reference evidence="4" key="1">
    <citation type="submission" date="2020-04" db="EMBL/GenBank/DDBJ databases">
        <authorList>
            <person name="Alioto T."/>
            <person name="Alioto T."/>
            <person name="Gomez Garrido J."/>
        </authorList>
    </citation>
    <scope>NUCLEOTIDE SEQUENCE</scope>
    <source>
        <strain evidence="4">A484AB</strain>
    </source>
</reference>
<keyword evidence="2" id="KW-0479">Metal-binding</keyword>
<evidence type="ECO:0000313" key="4">
    <source>
        <dbReference type="EMBL" id="CAB3981226.1"/>
    </source>
</evidence>
<proteinExistence type="predicted"/>
<evidence type="ECO:0000259" key="3">
    <source>
        <dbReference type="Pfam" id="PF13359"/>
    </source>
</evidence>
<dbReference type="AlphaFoldDB" id="A0A6S7FZC0"/>
<dbReference type="InterPro" id="IPR027806">
    <property type="entry name" value="HARBI1_dom"/>
</dbReference>
<sequence length="181" mass="20310">MTRVILDCTEIEVQRASNCDLQSMNFSSYKNCATVKGLVGITPDGIGCFFSDLMPGSTSDNEITLASGVLNKVESGRGVMTDRGFTIQDNYAEKGLHHFAPPMLEGNQMSVADCTKTFDIAHFRIHVERFIGRMRNWHILSQIWPMNQYDLILNPTWKVIGFLVNMSPPVGPKINDHEVEE</sequence>
<comment type="caution">
    <text evidence="4">The sequence shown here is derived from an EMBL/GenBank/DDBJ whole genome shotgun (WGS) entry which is preliminary data.</text>
</comment>
<dbReference type="PANTHER" id="PTHR23080">
    <property type="entry name" value="THAP DOMAIN PROTEIN"/>
    <property type="match status" value="1"/>
</dbReference>
<name>A0A6S7FZC0_PARCT</name>
<evidence type="ECO:0000256" key="2">
    <source>
        <dbReference type="ARBA" id="ARBA00022723"/>
    </source>
</evidence>
<evidence type="ECO:0000256" key="1">
    <source>
        <dbReference type="ARBA" id="ARBA00001968"/>
    </source>
</evidence>
<accession>A0A6S7FZC0</accession>
<dbReference type="OrthoDB" id="5966657at2759"/>
<dbReference type="EMBL" id="CACRXK020000364">
    <property type="protein sequence ID" value="CAB3981226.1"/>
    <property type="molecule type" value="Genomic_DNA"/>
</dbReference>
<organism evidence="4 5">
    <name type="scientific">Paramuricea clavata</name>
    <name type="common">Red gorgonian</name>
    <name type="synonym">Violescent sea-whip</name>
    <dbReference type="NCBI Taxonomy" id="317549"/>
    <lineage>
        <taxon>Eukaryota</taxon>
        <taxon>Metazoa</taxon>
        <taxon>Cnidaria</taxon>
        <taxon>Anthozoa</taxon>
        <taxon>Octocorallia</taxon>
        <taxon>Malacalcyonacea</taxon>
        <taxon>Plexauridae</taxon>
        <taxon>Paramuricea</taxon>
    </lineage>
</organism>
<dbReference type="PANTHER" id="PTHR23080:SF133">
    <property type="entry name" value="SI:CH211-262I1.5-RELATED"/>
    <property type="match status" value="1"/>
</dbReference>
<gene>
    <name evidence="4" type="ORF">PACLA_8A064342</name>
</gene>